<sequence>MAEPQSVSVHAIASLGARIRRARLDSGLTLVDVSAATGLSVSMLSMLERGKSGVSIGSLVAVASALGVAVGDLFGPASGSDSSLNRLGDQQQLTLASGVTRRIVHRSREHGLEVVALTLEPGARTGDELVRHQGYEVVVVQEGALTVQIDDAVFELAAGDSISLDADHPHRFANNGSERSHSTLVVRLPVLGEYGH</sequence>
<gene>
    <name evidence="3" type="primary">puuR_1</name>
    <name evidence="3" type="ORF">NCTC10821_01009</name>
</gene>
<dbReference type="CDD" id="cd00093">
    <property type="entry name" value="HTH_XRE"/>
    <property type="match status" value="1"/>
</dbReference>
<dbReference type="EMBL" id="UGQT01000001">
    <property type="protein sequence ID" value="STZ57507.1"/>
    <property type="molecule type" value="Genomic_DNA"/>
</dbReference>
<dbReference type="Pfam" id="PF07883">
    <property type="entry name" value="Cupin_2"/>
    <property type="match status" value="1"/>
</dbReference>
<dbReference type="GO" id="GO:0005829">
    <property type="term" value="C:cytosol"/>
    <property type="evidence" value="ECO:0007669"/>
    <property type="project" value="TreeGrafter"/>
</dbReference>
<dbReference type="GO" id="GO:0003677">
    <property type="term" value="F:DNA binding"/>
    <property type="evidence" value="ECO:0007669"/>
    <property type="project" value="UniProtKB-KW"/>
</dbReference>
<name>A0A378TBH9_9MYCO</name>
<dbReference type="RefSeq" id="WP_163908249.1">
    <property type="nucleotide sequence ID" value="NZ_AP022600.1"/>
</dbReference>
<proteinExistence type="predicted"/>
<dbReference type="Gene3D" id="1.10.260.40">
    <property type="entry name" value="lambda repressor-like DNA-binding domains"/>
    <property type="match status" value="1"/>
</dbReference>
<protein>
    <submittedName>
        <fullName evidence="3">XRE family transcriptional regulator</fullName>
    </submittedName>
</protein>
<keyword evidence="4" id="KW-1185">Reference proteome</keyword>
<dbReference type="PROSITE" id="PS50943">
    <property type="entry name" value="HTH_CROC1"/>
    <property type="match status" value="1"/>
</dbReference>
<dbReference type="InterPro" id="IPR010982">
    <property type="entry name" value="Lambda_DNA-bd_dom_sf"/>
</dbReference>
<dbReference type="InterPro" id="IPR011051">
    <property type="entry name" value="RmlC_Cupin_sf"/>
</dbReference>
<reference evidence="3 4" key="1">
    <citation type="submission" date="2018-06" db="EMBL/GenBank/DDBJ databases">
        <authorList>
            <consortium name="Pathogen Informatics"/>
            <person name="Doyle S."/>
        </authorList>
    </citation>
    <scope>NUCLEOTIDE SEQUENCE [LARGE SCALE GENOMIC DNA]</scope>
    <source>
        <strain evidence="3 4">NCTC10821</strain>
    </source>
</reference>
<dbReference type="CDD" id="cd02209">
    <property type="entry name" value="cupin_XRE_C"/>
    <property type="match status" value="1"/>
</dbReference>
<dbReference type="PANTHER" id="PTHR46797">
    <property type="entry name" value="HTH-TYPE TRANSCRIPTIONAL REGULATOR"/>
    <property type="match status" value="1"/>
</dbReference>
<dbReference type="Proteomes" id="UP000254978">
    <property type="component" value="Unassembled WGS sequence"/>
</dbReference>
<evidence type="ECO:0000256" key="1">
    <source>
        <dbReference type="ARBA" id="ARBA00023125"/>
    </source>
</evidence>
<organism evidence="3 4">
    <name type="scientific">Mycolicibacterium tokaiense</name>
    <dbReference type="NCBI Taxonomy" id="39695"/>
    <lineage>
        <taxon>Bacteria</taxon>
        <taxon>Bacillati</taxon>
        <taxon>Actinomycetota</taxon>
        <taxon>Actinomycetes</taxon>
        <taxon>Mycobacteriales</taxon>
        <taxon>Mycobacteriaceae</taxon>
        <taxon>Mycolicibacterium</taxon>
    </lineage>
</organism>
<accession>A0A378TBH9</accession>
<feature type="domain" description="HTH cro/C1-type" evidence="2">
    <location>
        <begin position="19"/>
        <end position="73"/>
    </location>
</feature>
<dbReference type="InterPro" id="IPR014710">
    <property type="entry name" value="RmlC-like_jellyroll"/>
</dbReference>
<evidence type="ECO:0000313" key="3">
    <source>
        <dbReference type="EMBL" id="STZ57507.1"/>
    </source>
</evidence>
<evidence type="ECO:0000259" key="2">
    <source>
        <dbReference type="PROSITE" id="PS50943"/>
    </source>
</evidence>
<dbReference type="PANTHER" id="PTHR46797:SF1">
    <property type="entry name" value="METHYLPHOSPHONATE SYNTHASE"/>
    <property type="match status" value="1"/>
</dbReference>
<keyword evidence="1" id="KW-0238">DNA-binding</keyword>
<dbReference type="SUPFAM" id="SSF47413">
    <property type="entry name" value="lambda repressor-like DNA-binding domains"/>
    <property type="match status" value="1"/>
</dbReference>
<dbReference type="GO" id="GO:0003700">
    <property type="term" value="F:DNA-binding transcription factor activity"/>
    <property type="evidence" value="ECO:0007669"/>
    <property type="project" value="TreeGrafter"/>
</dbReference>
<dbReference type="InterPro" id="IPR050807">
    <property type="entry name" value="TransReg_Diox_bact_type"/>
</dbReference>
<dbReference type="InterPro" id="IPR013096">
    <property type="entry name" value="Cupin_2"/>
</dbReference>
<dbReference type="SUPFAM" id="SSF51182">
    <property type="entry name" value="RmlC-like cupins"/>
    <property type="match status" value="1"/>
</dbReference>
<evidence type="ECO:0000313" key="4">
    <source>
        <dbReference type="Proteomes" id="UP000254978"/>
    </source>
</evidence>
<dbReference type="AlphaFoldDB" id="A0A378TBH9"/>
<dbReference type="Gene3D" id="2.60.120.10">
    <property type="entry name" value="Jelly Rolls"/>
    <property type="match status" value="1"/>
</dbReference>
<dbReference type="SMART" id="SM00530">
    <property type="entry name" value="HTH_XRE"/>
    <property type="match status" value="1"/>
</dbReference>
<dbReference type="InterPro" id="IPR001387">
    <property type="entry name" value="Cro/C1-type_HTH"/>
</dbReference>
<dbReference type="Pfam" id="PF01381">
    <property type="entry name" value="HTH_3"/>
    <property type="match status" value="1"/>
</dbReference>